<dbReference type="OrthoDB" id="6396444at2"/>
<reference evidence="1 2" key="1">
    <citation type="submission" date="2018-08" db="EMBL/GenBank/DDBJ databases">
        <title>Genomic Encyclopedia of Archaeal and Bacterial Type Strains, Phase II (KMG-II): from individual species to whole genera.</title>
        <authorList>
            <person name="Goeker M."/>
        </authorList>
    </citation>
    <scope>NUCLEOTIDE SEQUENCE [LARGE SCALE GENOMIC DNA]</scope>
    <source>
        <strain evidence="1 2">DSM 45791</strain>
    </source>
</reference>
<accession>A0A3E0HF05</accession>
<evidence type="ECO:0000313" key="2">
    <source>
        <dbReference type="Proteomes" id="UP000256269"/>
    </source>
</evidence>
<keyword evidence="2" id="KW-1185">Reference proteome</keyword>
<dbReference type="Proteomes" id="UP000256269">
    <property type="component" value="Unassembled WGS sequence"/>
</dbReference>
<dbReference type="EMBL" id="QUNO01000009">
    <property type="protein sequence ID" value="REH43626.1"/>
    <property type="molecule type" value="Genomic_DNA"/>
</dbReference>
<protein>
    <submittedName>
        <fullName evidence="1">Uncharacterized protein</fullName>
    </submittedName>
</protein>
<evidence type="ECO:0000313" key="1">
    <source>
        <dbReference type="EMBL" id="REH43626.1"/>
    </source>
</evidence>
<gene>
    <name evidence="1" type="ORF">BCF44_109169</name>
</gene>
<comment type="caution">
    <text evidence="1">The sequence shown here is derived from an EMBL/GenBank/DDBJ whole genome shotgun (WGS) entry which is preliminary data.</text>
</comment>
<dbReference type="RefSeq" id="WP_116177070.1">
    <property type="nucleotide sequence ID" value="NZ_CP144375.1"/>
</dbReference>
<organism evidence="1 2">
    <name type="scientific">Kutzneria buriramensis</name>
    <dbReference type="NCBI Taxonomy" id="1045776"/>
    <lineage>
        <taxon>Bacteria</taxon>
        <taxon>Bacillati</taxon>
        <taxon>Actinomycetota</taxon>
        <taxon>Actinomycetes</taxon>
        <taxon>Pseudonocardiales</taxon>
        <taxon>Pseudonocardiaceae</taxon>
        <taxon>Kutzneria</taxon>
    </lineage>
</organism>
<proteinExistence type="predicted"/>
<dbReference type="AlphaFoldDB" id="A0A3E0HF05"/>
<name>A0A3E0HF05_9PSEU</name>
<sequence>MIVTTETTITITPPHGLFLPTSFSEHIGRQVRVQGLDHRYEHTLTGVQVADDGARATLTIQTRPPHRIEVQHYLAVLNDAPHANIRVVHADTGEQLAEARLHAPLAVGAEVLVAGDPHTVVEAGWPSRDPDTGASTADVDQQLVLVRPVLELPDVQFDLPAGS</sequence>